<feature type="transmembrane region" description="Helical" evidence="1">
    <location>
        <begin position="257"/>
        <end position="281"/>
    </location>
</feature>
<reference evidence="2 3" key="1">
    <citation type="journal article" date="2020" name="Cell">
        <title>Large-Scale Comparative Analyses of Tick Genomes Elucidate Their Genetic Diversity and Vector Capacities.</title>
        <authorList>
            <consortium name="Tick Genome and Microbiome Consortium (TIGMIC)"/>
            <person name="Jia N."/>
            <person name="Wang J."/>
            <person name="Shi W."/>
            <person name="Du L."/>
            <person name="Sun Y."/>
            <person name="Zhan W."/>
            <person name="Jiang J.F."/>
            <person name="Wang Q."/>
            <person name="Zhang B."/>
            <person name="Ji P."/>
            <person name="Bell-Sakyi L."/>
            <person name="Cui X.M."/>
            <person name="Yuan T.T."/>
            <person name="Jiang B.G."/>
            <person name="Yang W.F."/>
            <person name="Lam T.T."/>
            <person name="Chang Q.C."/>
            <person name="Ding S.J."/>
            <person name="Wang X.J."/>
            <person name="Zhu J.G."/>
            <person name="Ruan X.D."/>
            <person name="Zhao L."/>
            <person name="Wei J.T."/>
            <person name="Ye R.Z."/>
            <person name="Que T.C."/>
            <person name="Du C.H."/>
            <person name="Zhou Y.H."/>
            <person name="Cheng J.X."/>
            <person name="Dai P.F."/>
            <person name="Guo W.B."/>
            <person name="Han X.H."/>
            <person name="Huang E.J."/>
            <person name="Li L.F."/>
            <person name="Wei W."/>
            <person name="Gao Y.C."/>
            <person name="Liu J.Z."/>
            <person name="Shao H.Z."/>
            <person name="Wang X."/>
            <person name="Wang C.C."/>
            <person name="Yang T.C."/>
            <person name="Huo Q.B."/>
            <person name="Li W."/>
            <person name="Chen H.Y."/>
            <person name="Chen S.E."/>
            <person name="Zhou L.G."/>
            <person name="Ni X.B."/>
            <person name="Tian J.H."/>
            <person name="Sheng Y."/>
            <person name="Liu T."/>
            <person name="Pan Y.S."/>
            <person name="Xia L.Y."/>
            <person name="Li J."/>
            <person name="Zhao F."/>
            <person name="Cao W.C."/>
        </authorList>
    </citation>
    <scope>NUCLEOTIDE SEQUENCE [LARGE SCALE GENOMIC DNA]</scope>
    <source>
        <strain evidence="2">HaeL-2018</strain>
    </source>
</reference>
<name>A0A9J6GZV8_HAELO</name>
<dbReference type="VEuPathDB" id="VectorBase:HLOH_060775"/>
<keyword evidence="1" id="KW-1133">Transmembrane helix</keyword>
<dbReference type="EMBL" id="JABSTR010000010">
    <property type="protein sequence ID" value="KAH9380329.1"/>
    <property type="molecule type" value="Genomic_DNA"/>
</dbReference>
<feature type="transmembrane region" description="Helical" evidence="1">
    <location>
        <begin position="79"/>
        <end position="101"/>
    </location>
</feature>
<dbReference type="OrthoDB" id="6497997at2759"/>
<gene>
    <name evidence="2" type="ORF">HPB48_016111</name>
</gene>
<feature type="transmembrane region" description="Helical" evidence="1">
    <location>
        <begin position="287"/>
        <end position="309"/>
    </location>
</feature>
<dbReference type="AlphaFoldDB" id="A0A9J6GZV8"/>
<keyword evidence="1" id="KW-0472">Membrane</keyword>
<organism evidence="2 3">
    <name type="scientific">Haemaphysalis longicornis</name>
    <name type="common">Bush tick</name>
    <dbReference type="NCBI Taxonomy" id="44386"/>
    <lineage>
        <taxon>Eukaryota</taxon>
        <taxon>Metazoa</taxon>
        <taxon>Ecdysozoa</taxon>
        <taxon>Arthropoda</taxon>
        <taxon>Chelicerata</taxon>
        <taxon>Arachnida</taxon>
        <taxon>Acari</taxon>
        <taxon>Parasitiformes</taxon>
        <taxon>Ixodida</taxon>
        <taxon>Ixodoidea</taxon>
        <taxon>Ixodidae</taxon>
        <taxon>Haemaphysalinae</taxon>
        <taxon>Haemaphysalis</taxon>
    </lineage>
</organism>
<sequence length="349" mass="39285">MECYMIRSFSRYEILCRVFGCSFLQNMTEKTVHRANATWKRPYTFYSLAWILAITYFEGRTIAVRVQRSDVVREFTESLTALVHAALTVKVVVNFVTMVASSPRLLDFFRKCAEFEKSSGFRPPRLQDVRRSTYSAVVLRNLILFGVATCYCFVVVAFYAGNPAAHGKWTFASGIINLACWVGYLLYESLPYVVLASTGEVLVWYVRAQTEAFDECLKVVGGQSVTSLARLSPSAKVESVRLNVIEITRLKNCINEIWNPALAVASVLLLWTHSMTLYSLICTDAYALFVYQCCAYTAYSSLSFLHIVLISQGLRDEMVGTLITYAVILVQTSDNLSQRRHANGTISVP</sequence>
<feature type="transmembrane region" description="Helical" evidence="1">
    <location>
        <begin position="43"/>
        <end position="59"/>
    </location>
</feature>
<evidence type="ECO:0000313" key="3">
    <source>
        <dbReference type="Proteomes" id="UP000821853"/>
    </source>
</evidence>
<keyword evidence="1" id="KW-0812">Transmembrane</keyword>
<keyword evidence="3" id="KW-1185">Reference proteome</keyword>
<dbReference type="OMA" id="LVWYVRA"/>
<evidence type="ECO:0008006" key="4">
    <source>
        <dbReference type="Google" id="ProtNLM"/>
    </source>
</evidence>
<dbReference type="Proteomes" id="UP000821853">
    <property type="component" value="Chromosome 8"/>
</dbReference>
<feature type="transmembrane region" description="Helical" evidence="1">
    <location>
        <begin position="137"/>
        <end position="160"/>
    </location>
</feature>
<evidence type="ECO:0000256" key="1">
    <source>
        <dbReference type="SAM" id="Phobius"/>
    </source>
</evidence>
<evidence type="ECO:0000313" key="2">
    <source>
        <dbReference type="EMBL" id="KAH9380329.1"/>
    </source>
</evidence>
<feature type="transmembrane region" description="Helical" evidence="1">
    <location>
        <begin position="166"/>
        <end position="187"/>
    </location>
</feature>
<protein>
    <recommendedName>
        <fullName evidence="4">Gustatory receptor</fullName>
    </recommendedName>
</protein>
<comment type="caution">
    <text evidence="2">The sequence shown here is derived from an EMBL/GenBank/DDBJ whole genome shotgun (WGS) entry which is preliminary data.</text>
</comment>
<accession>A0A9J6GZV8</accession>
<proteinExistence type="predicted"/>